<dbReference type="STRING" id="1837282.A6F49_08240"/>
<evidence type="ECO:0000256" key="6">
    <source>
        <dbReference type="ARBA" id="ARBA00022989"/>
    </source>
</evidence>
<keyword evidence="7 8" id="KW-0472">Membrane</keyword>
<keyword evidence="6 8" id="KW-1133">Transmembrane helix</keyword>
<name>A0A1B7M0U6_9MICC</name>
<dbReference type="Proteomes" id="UP000078292">
    <property type="component" value="Unassembled WGS sequence"/>
</dbReference>
<evidence type="ECO:0000256" key="1">
    <source>
        <dbReference type="ARBA" id="ARBA00004651"/>
    </source>
</evidence>
<dbReference type="OrthoDB" id="9761056at2"/>
<evidence type="ECO:0000256" key="5">
    <source>
        <dbReference type="ARBA" id="ARBA00022692"/>
    </source>
</evidence>
<evidence type="ECO:0000313" key="9">
    <source>
        <dbReference type="EMBL" id="OAV61863.1"/>
    </source>
</evidence>
<gene>
    <name evidence="9" type="ORF">A6F49_08240</name>
</gene>
<comment type="function">
    <text evidence="8">Uptake of L-lactate across the membrane. Can also transport D-lactate and glycolate.</text>
</comment>
<feature type="transmembrane region" description="Helical" evidence="8">
    <location>
        <begin position="269"/>
        <end position="286"/>
    </location>
</feature>
<feature type="transmembrane region" description="Helical" evidence="8">
    <location>
        <begin position="213"/>
        <end position="233"/>
    </location>
</feature>
<evidence type="ECO:0000256" key="3">
    <source>
        <dbReference type="ARBA" id="ARBA00022448"/>
    </source>
</evidence>
<organism evidence="9 10">
    <name type="scientific">Enteractinococcus helveticum</name>
    <dbReference type="NCBI Taxonomy" id="1837282"/>
    <lineage>
        <taxon>Bacteria</taxon>
        <taxon>Bacillati</taxon>
        <taxon>Actinomycetota</taxon>
        <taxon>Actinomycetes</taxon>
        <taxon>Micrococcales</taxon>
        <taxon>Micrococcaceae</taxon>
    </lineage>
</organism>
<comment type="subcellular location">
    <subcellularLocation>
        <location evidence="1 8">Cell membrane</location>
        <topology evidence="1 8">Multi-pass membrane protein</topology>
    </subcellularLocation>
</comment>
<feature type="transmembrane region" description="Helical" evidence="8">
    <location>
        <begin position="363"/>
        <end position="385"/>
    </location>
</feature>
<evidence type="ECO:0000256" key="8">
    <source>
        <dbReference type="RuleBase" id="RU365092"/>
    </source>
</evidence>
<dbReference type="EMBL" id="LXEY01000015">
    <property type="protein sequence ID" value="OAV61863.1"/>
    <property type="molecule type" value="Genomic_DNA"/>
</dbReference>
<dbReference type="GO" id="GO:0015295">
    <property type="term" value="F:solute:proton symporter activity"/>
    <property type="evidence" value="ECO:0007669"/>
    <property type="project" value="TreeGrafter"/>
</dbReference>
<feature type="transmembrane region" description="Helical" evidence="8">
    <location>
        <begin position="461"/>
        <end position="483"/>
    </location>
</feature>
<accession>A0A1B7M0U6</accession>
<dbReference type="PANTHER" id="PTHR30003">
    <property type="entry name" value="L-LACTATE PERMEASE"/>
    <property type="match status" value="1"/>
</dbReference>
<evidence type="ECO:0000313" key="10">
    <source>
        <dbReference type="Proteomes" id="UP000078292"/>
    </source>
</evidence>
<reference evidence="9 10" key="1">
    <citation type="submission" date="2016-04" db="EMBL/GenBank/DDBJ databases">
        <title>First whole genome shotgun sequence of the bacterium Enteractinococcus sp. strain UASWS1574.</title>
        <authorList>
            <person name="Crovadore J."/>
            <person name="Chablais R."/>
            <person name="Lefort F."/>
        </authorList>
    </citation>
    <scope>NUCLEOTIDE SEQUENCE [LARGE SCALE GENOMIC DNA]</scope>
    <source>
        <strain evidence="9 10">UASWS1574</strain>
    </source>
</reference>
<dbReference type="AlphaFoldDB" id="A0A1B7M0U6"/>
<proteinExistence type="inferred from homology"/>
<protein>
    <recommendedName>
        <fullName evidence="8">L-lactate permease</fullName>
    </recommendedName>
</protein>
<dbReference type="PANTHER" id="PTHR30003:SF0">
    <property type="entry name" value="GLYCOLATE PERMEASE GLCA-RELATED"/>
    <property type="match status" value="1"/>
</dbReference>
<comment type="caution">
    <text evidence="9">The sequence shown here is derived from an EMBL/GenBank/DDBJ whole genome shotgun (WGS) entry which is preliminary data.</text>
</comment>
<sequence length="485" mass="50001">MGFFMAILPVLLTLGLLALPRIPGTLPPLLGTLGAAGIALWYFAAPAQDLITAWNANFWTLIKVLAIIGGGVLLSGVMDRTGAQRKLANWLSDGGPTIAAALLMAHGVVPFLETVTGFGIPVLIGLPLLLSLGFTPYRAALLTLLGLMIGPWGSMGPGTLIAADAAGSSLTDMGLISGWWNLLPFIASGIAVSILAGNGLIEHKLSRGQRIGWAAVGAGSGIMLWGLTMLANLLLGTPVAGAVATLITSIMWLLFIRRGRLTPSPGLSLVPYLILMVGTIAGQVIYRTYDLGVMGEVLASPALWSITGALVSLTFLPIEAESLRALPGASMRMWWNAAMPTALYILFGVVIAGGGLADVIAGSLVVLGPVYLFLLPFVAGLSGYITASGTGANAMFGATQVAAAQGLGVSPPWAMGLQNSAAGWAIIAGPARIELAYRVANVYQRSETPGPAVSRGALLKVLLPLVLLSLGLWGIIAVVFLPMTG</sequence>
<dbReference type="GO" id="GO:0015129">
    <property type="term" value="F:lactate transmembrane transporter activity"/>
    <property type="evidence" value="ECO:0007669"/>
    <property type="project" value="UniProtKB-UniRule"/>
</dbReference>
<keyword evidence="4 8" id="KW-1003">Cell membrane</keyword>
<feature type="transmembrane region" description="Helical" evidence="8">
    <location>
        <begin position="239"/>
        <end position="257"/>
    </location>
</feature>
<feature type="transmembrane region" description="Helical" evidence="8">
    <location>
        <begin position="28"/>
        <end position="44"/>
    </location>
</feature>
<dbReference type="InterPro" id="IPR003804">
    <property type="entry name" value="Lactate_perm"/>
</dbReference>
<evidence type="ECO:0000256" key="2">
    <source>
        <dbReference type="ARBA" id="ARBA00010100"/>
    </source>
</evidence>
<keyword evidence="10" id="KW-1185">Reference proteome</keyword>
<dbReference type="Pfam" id="PF02652">
    <property type="entry name" value="Lactate_perm"/>
    <property type="match status" value="2"/>
</dbReference>
<feature type="transmembrane region" description="Helical" evidence="8">
    <location>
        <begin position="98"/>
        <end position="129"/>
    </location>
</feature>
<feature type="transmembrane region" description="Helical" evidence="8">
    <location>
        <begin position="182"/>
        <end position="201"/>
    </location>
</feature>
<keyword evidence="3 8" id="KW-0813">Transport</keyword>
<evidence type="ECO:0000256" key="7">
    <source>
        <dbReference type="ARBA" id="ARBA00023136"/>
    </source>
</evidence>
<keyword evidence="5 8" id="KW-0812">Transmembrane</keyword>
<comment type="similarity">
    <text evidence="2 8">Belongs to the lactate permease family.</text>
</comment>
<dbReference type="GO" id="GO:0005886">
    <property type="term" value="C:plasma membrane"/>
    <property type="evidence" value="ECO:0007669"/>
    <property type="project" value="UniProtKB-SubCell"/>
</dbReference>
<feature type="transmembrane region" description="Helical" evidence="8">
    <location>
        <begin position="298"/>
        <end position="316"/>
    </location>
</feature>
<feature type="transmembrane region" description="Helical" evidence="8">
    <location>
        <begin position="141"/>
        <end position="162"/>
    </location>
</feature>
<feature type="transmembrane region" description="Helical" evidence="8">
    <location>
        <begin position="337"/>
        <end position="357"/>
    </location>
</feature>
<evidence type="ECO:0000256" key="4">
    <source>
        <dbReference type="ARBA" id="ARBA00022475"/>
    </source>
</evidence>
<feature type="transmembrane region" description="Helical" evidence="8">
    <location>
        <begin position="56"/>
        <end position="78"/>
    </location>
</feature>